<name>S9UPQ1_9TRYP</name>
<dbReference type="Proteomes" id="UP000015354">
    <property type="component" value="Unassembled WGS sequence"/>
</dbReference>
<organism evidence="1 2">
    <name type="scientific">Strigomonas culicis</name>
    <dbReference type="NCBI Taxonomy" id="28005"/>
    <lineage>
        <taxon>Eukaryota</taxon>
        <taxon>Discoba</taxon>
        <taxon>Euglenozoa</taxon>
        <taxon>Kinetoplastea</taxon>
        <taxon>Metakinetoplastina</taxon>
        <taxon>Trypanosomatida</taxon>
        <taxon>Trypanosomatidae</taxon>
        <taxon>Strigomonadinae</taxon>
        <taxon>Strigomonas</taxon>
    </lineage>
</organism>
<protein>
    <submittedName>
        <fullName evidence="1">Uncharacterized protein</fullName>
    </submittedName>
</protein>
<comment type="caution">
    <text evidence="1">The sequence shown here is derived from an EMBL/GenBank/DDBJ whole genome shotgun (WGS) entry which is preliminary data.</text>
</comment>
<sequence>MSAPEWTRDEQSIDLAKNYLRQGSTIDFFEMMSRQILTNHPPDLAVFCLNLVVQMQEGKEIPFERQFQPKRMDENQYMKDHHVSDFLDRWVLELLERRPESDAERFEFHKNYLLNIVENYTSD</sequence>
<reference evidence="1 2" key="1">
    <citation type="journal article" date="2013" name="PLoS ONE">
        <title>Predicting the Proteins of Angomonas deanei, Strigomonas culicis and Their Respective Endosymbionts Reveals New Aspects of the Trypanosomatidae Family.</title>
        <authorList>
            <person name="Motta M.C."/>
            <person name="Martins A.C."/>
            <person name="de Souza S.S."/>
            <person name="Catta-Preta C.M."/>
            <person name="Silva R."/>
            <person name="Klein C.C."/>
            <person name="de Almeida L.G."/>
            <person name="de Lima Cunha O."/>
            <person name="Ciapina L.P."/>
            <person name="Brocchi M."/>
            <person name="Colabardini A.C."/>
            <person name="de Araujo Lima B."/>
            <person name="Machado C.R."/>
            <person name="de Almeida Soares C.M."/>
            <person name="Probst C.M."/>
            <person name="de Menezes C.B."/>
            <person name="Thompson C.E."/>
            <person name="Bartholomeu D.C."/>
            <person name="Gradia D.F."/>
            <person name="Pavoni D.P."/>
            <person name="Grisard E.C."/>
            <person name="Fantinatti-Garboggini F."/>
            <person name="Marchini F.K."/>
            <person name="Rodrigues-Luiz G.F."/>
            <person name="Wagner G."/>
            <person name="Goldman G.H."/>
            <person name="Fietto J.L."/>
            <person name="Elias M.C."/>
            <person name="Goldman M.H."/>
            <person name="Sagot M.F."/>
            <person name="Pereira M."/>
            <person name="Stoco P.H."/>
            <person name="de Mendonca-Neto R.P."/>
            <person name="Teixeira S.M."/>
            <person name="Maciel T.E."/>
            <person name="de Oliveira Mendes T.A."/>
            <person name="Urmenyi T.P."/>
            <person name="de Souza W."/>
            <person name="Schenkman S."/>
            <person name="de Vasconcelos A.T."/>
        </authorList>
    </citation>
    <scope>NUCLEOTIDE SEQUENCE [LARGE SCALE GENOMIC DNA]</scope>
</reference>
<evidence type="ECO:0000313" key="1">
    <source>
        <dbReference type="EMBL" id="EPY32882.1"/>
    </source>
</evidence>
<accession>S9UPQ1</accession>
<proteinExistence type="predicted"/>
<dbReference type="OrthoDB" id="241739at2759"/>
<dbReference type="AlphaFoldDB" id="S9UPQ1"/>
<dbReference type="EMBL" id="ATMH01002595">
    <property type="protein sequence ID" value="EPY32882.1"/>
    <property type="molecule type" value="Genomic_DNA"/>
</dbReference>
<keyword evidence="2" id="KW-1185">Reference proteome</keyword>
<evidence type="ECO:0000313" key="2">
    <source>
        <dbReference type="Proteomes" id="UP000015354"/>
    </source>
</evidence>
<gene>
    <name evidence="1" type="ORF">STCU_02595</name>
</gene>